<dbReference type="Proteomes" id="UP000509782">
    <property type="component" value="Chromosome"/>
</dbReference>
<dbReference type="NCBIfam" id="TIGR02937">
    <property type="entry name" value="sigma70-ECF"/>
    <property type="match status" value="1"/>
</dbReference>
<evidence type="ECO:0000256" key="1">
    <source>
        <dbReference type="ARBA" id="ARBA00010641"/>
    </source>
</evidence>
<dbReference type="InterPro" id="IPR013324">
    <property type="entry name" value="RNA_pol_sigma_r3/r4-like"/>
</dbReference>
<dbReference type="Pfam" id="PF08281">
    <property type="entry name" value="Sigma70_r4_2"/>
    <property type="match status" value="1"/>
</dbReference>
<dbReference type="EMBL" id="CP054569">
    <property type="protein sequence ID" value="QKQ46130.1"/>
    <property type="molecule type" value="Genomic_DNA"/>
</dbReference>
<keyword evidence="3" id="KW-0731">Sigma factor</keyword>
<dbReference type="InterPro" id="IPR039425">
    <property type="entry name" value="RNA_pol_sigma-70-like"/>
</dbReference>
<evidence type="ECO:0000259" key="6">
    <source>
        <dbReference type="Pfam" id="PF08281"/>
    </source>
</evidence>
<dbReference type="PANTHER" id="PTHR43133:SF63">
    <property type="entry name" value="RNA POLYMERASE SIGMA FACTOR FECI-RELATED"/>
    <property type="match status" value="1"/>
</dbReference>
<dbReference type="InterPro" id="IPR014284">
    <property type="entry name" value="RNA_pol_sigma-70_dom"/>
</dbReference>
<protein>
    <submittedName>
        <fullName evidence="7">Sigma-70 family RNA polymerase sigma factor</fullName>
    </submittedName>
</protein>
<comment type="similarity">
    <text evidence="1">Belongs to the sigma-70 factor family. ECF subfamily.</text>
</comment>
<dbReference type="GO" id="GO:0006352">
    <property type="term" value="P:DNA-templated transcription initiation"/>
    <property type="evidence" value="ECO:0007669"/>
    <property type="project" value="InterPro"/>
</dbReference>
<dbReference type="InterPro" id="IPR036388">
    <property type="entry name" value="WH-like_DNA-bd_sf"/>
</dbReference>
<evidence type="ECO:0000256" key="2">
    <source>
        <dbReference type="ARBA" id="ARBA00023015"/>
    </source>
</evidence>
<gene>
    <name evidence="7" type="ORF">FOC81_05270</name>
</gene>
<dbReference type="InterPro" id="IPR007627">
    <property type="entry name" value="RNA_pol_sigma70_r2"/>
</dbReference>
<reference evidence="7 8" key="1">
    <citation type="submission" date="2020-05" db="EMBL/GenBank/DDBJ databases">
        <title>FDA dAtabase for Regulatory Grade micrObial Sequences (FDA-ARGOS): Supporting development and validation of Infectious Disease Dx tests.</title>
        <authorList>
            <person name="Sproer C."/>
            <person name="Gronow S."/>
            <person name="Severitt S."/>
            <person name="Schroder I."/>
            <person name="Tallon L."/>
            <person name="Sadzewicz L."/>
            <person name="Zhao X."/>
            <person name="Vavikolanu K."/>
            <person name="Mehta A."/>
            <person name="Aluvathingal J."/>
            <person name="Nadendla S."/>
            <person name="Myers T."/>
            <person name="Yan Y."/>
            <person name="Sichtig H."/>
        </authorList>
    </citation>
    <scope>NUCLEOTIDE SEQUENCE [LARGE SCALE GENOMIC DNA]</scope>
    <source>
        <strain evidence="7 8">FDAARGOS_787</strain>
    </source>
</reference>
<dbReference type="PANTHER" id="PTHR43133">
    <property type="entry name" value="RNA POLYMERASE ECF-TYPE SIGMA FACTO"/>
    <property type="match status" value="1"/>
</dbReference>
<name>A0A6N0JH24_ACHDE</name>
<dbReference type="SUPFAM" id="SSF88946">
    <property type="entry name" value="Sigma2 domain of RNA polymerase sigma factors"/>
    <property type="match status" value="1"/>
</dbReference>
<evidence type="ECO:0000256" key="4">
    <source>
        <dbReference type="ARBA" id="ARBA00023163"/>
    </source>
</evidence>
<proteinExistence type="inferred from homology"/>
<dbReference type="CDD" id="cd06171">
    <property type="entry name" value="Sigma70_r4"/>
    <property type="match status" value="1"/>
</dbReference>
<keyword evidence="4" id="KW-0804">Transcription</keyword>
<sequence>MSRDAEKTDRGNGWISLDDCLQSVRRAVSAHLGRQHSAADLMQEAYARMLDRPGQARLGNLAGYLYRTAINLAYNASARNKVETRVYQEMALNRESVSQAQDPARIYADRQQLAEVMNAIDDLPPRCREVFLLYRFEGLDQGEIASRLGISRNMVEKHVIRAMRACRAALNP</sequence>
<feature type="domain" description="RNA polymerase sigma-70 region 2" evidence="5">
    <location>
        <begin position="20"/>
        <end position="80"/>
    </location>
</feature>
<evidence type="ECO:0000259" key="5">
    <source>
        <dbReference type="Pfam" id="PF04542"/>
    </source>
</evidence>
<dbReference type="InterPro" id="IPR013249">
    <property type="entry name" value="RNA_pol_sigma70_r4_t2"/>
</dbReference>
<dbReference type="Gene3D" id="1.10.10.10">
    <property type="entry name" value="Winged helix-like DNA-binding domain superfamily/Winged helix DNA-binding domain"/>
    <property type="match status" value="1"/>
</dbReference>
<evidence type="ECO:0000313" key="7">
    <source>
        <dbReference type="EMBL" id="QKQ46130.1"/>
    </source>
</evidence>
<evidence type="ECO:0000313" key="8">
    <source>
        <dbReference type="Proteomes" id="UP000509782"/>
    </source>
</evidence>
<dbReference type="Pfam" id="PF04542">
    <property type="entry name" value="Sigma70_r2"/>
    <property type="match status" value="1"/>
</dbReference>
<organism evidence="7 8">
    <name type="scientific">Achromobacter denitrificans</name>
    <name type="common">Alcaligenes denitrificans</name>
    <dbReference type="NCBI Taxonomy" id="32002"/>
    <lineage>
        <taxon>Bacteria</taxon>
        <taxon>Pseudomonadati</taxon>
        <taxon>Pseudomonadota</taxon>
        <taxon>Betaproteobacteria</taxon>
        <taxon>Burkholderiales</taxon>
        <taxon>Alcaligenaceae</taxon>
        <taxon>Achromobacter</taxon>
    </lineage>
</organism>
<evidence type="ECO:0000256" key="3">
    <source>
        <dbReference type="ARBA" id="ARBA00023082"/>
    </source>
</evidence>
<dbReference type="AlphaFoldDB" id="A0A6N0JH24"/>
<dbReference type="Gene3D" id="1.10.1740.10">
    <property type="match status" value="1"/>
</dbReference>
<accession>A0A6N0JH24</accession>
<dbReference type="SUPFAM" id="SSF88659">
    <property type="entry name" value="Sigma3 and sigma4 domains of RNA polymerase sigma factors"/>
    <property type="match status" value="1"/>
</dbReference>
<dbReference type="InterPro" id="IPR013325">
    <property type="entry name" value="RNA_pol_sigma_r2"/>
</dbReference>
<feature type="domain" description="RNA polymerase sigma factor 70 region 4 type 2" evidence="6">
    <location>
        <begin position="114"/>
        <end position="166"/>
    </location>
</feature>
<keyword evidence="2" id="KW-0805">Transcription regulation</keyword>
<dbReference type="GO" id="GO:0016987">
    <property type="term" value="F:sigma factor activity"/>
    <property type="evidence" value="ECO:0007669"/>
    <property type="project" value="UniProtKB-KW"/>
</dbReference>
<dbReference type="GO" id="GO:0003677">
    <property type="term" value="F:DNA binding"/>
    <property type="evidence" value="ECO:0007669"/>
    <property type="project" value="InterPro"/>
</dbReference>